<gene>
    <name evidence="1" type="ORF">OLEA9_A038508</name>
</gene>
<protein>
    <submittedName>
        <fullName evidence="1">Uncharacterized protein</fullName>
    </submittedName>
</protein>
<dbReference type="EMBL" id="CACTIH010009765">
    <property type="protein sequence ID" value="CAA3032971.1"/>
    <property type="molecule type" value="Genomic_DNA"/>
</dbReference>
<comment type="caution">
    <text evidence="1">The sequence shown here is derived from an EMBL/GenBank/DDBJ whole genome shotgun (WGS) entry which is preliminary data.</text>
</comment>
<organism evidence="1 2">
    <name type="scientific">Olea europaea subsp. europaea</name>
    <dbReference type="NCBI Taxonomy" id="158383"/>
    <lineage>
        <taxon>Eukaryota</taxon>
        <taxon>Viridiplantae</taxon>
        <taxon>Streptophyta</taxon>
        <taxon>Embryophyta</taxon>
        <taxon>Tracheophyta</taxon>
        <taxon>Spermatophyta</taxon>
        <taxon>Magnoliopsida</taxon>
        <taxon>eudicotyledons</taxon>
        <taxon>Gunneridae</taxon>
        <taxon>Pentapetalae</taxon>
        <taxon>asterids</taxon>
        <taxon>lamiids</taxon>
        <taxon>Lamiales</taxon>
        <taxon>Oleaceae</taxon>
        <taxon>Oleeae</taxon>
        <taxon>Olea</taxon>
    </lineage>
</organism>
<keyword evidence="2" id="KW-1185">Reference proteome</keyword>
<accession>A0A8S0VH60</accession>
<dbReference type="Gramene" id="OE9A038508T1">
    <property type="protein sequence ID" value="OE9A038508C1"/>
    <property type="gene ID" value="OE9A038508"/>
</dbReference>
<feature type="non-terminal residue" evidence="1">
    <location>
        <position position="1"/>
    </location>
</feature>
<sequence length="53" mass="6219">DHRLSLTRRAAVTSRVLLKRCLAQVVMEVLDYDQYARKIARSVYQRAMSHKKS</sequence>
<reference evidence="1 2" key="1">
    <citation type="submission" date="2019-12" db="EMBL/GenBank/DDBJ databases">
        <authorList>
            <person name="Alioto T."/>
            <person name="Alioto T."/>
            <person name="Gomez Garrido J."/>
        </authorList>
    </citation>
    <scope>NUCLEOTIDE SEQUENCE [LARGE SCALE GENOMIC DNA]</scope>
</reference>
<dbReference type="AlphaFoldDB" id="A0A8S0VH60"/>
<evidence type="ECO:0000313" key="1">
    <source>
        <dbReference type="EMBL" id="CAA3032971.1"/>
    </source>
</evidence>
<proteinExistence type="predicted"/>
<name>A0A8S0VH60_OLEEU</name>
<evidence type="ECO:0000313" key="2">
    <source>
        <dbReference type="Proteomes" id="UP000594638"/>
    </source>
</evidence>
<dbReference type="Proteomes" id="UP000594638">
    <property type="component" value="Unassembled WGS sequence"/>
</dbReference>